<dbReference type="AlphaFoldDB" id="A0A3M7M9H9"/>
<accession>A0A3M7M9H9</accession>
<name>A0A3M7M9H9_9PLEO</name>
<keyword evidence="3" id="KW-1185">Reference proteome</keyword>
<feature type="compositionally biased region" description="Basic and acidic residues" evidence="1">
    <location>
        <begin position="15"/>
        <end position="30"/>
    </location>
</feature>
<proteinExistence type="predicted"/>
<evidence type="ECO:0000256" key="1">
    <source>
        <dbReference type="SAM" id="MobiDB-lite"/>
    </source>
</evidence>
<protein>
    <submittedName>
        <fullName evidence="2">Uncharacterized protein</fullName>
    </submittedName>
</protein>
<dbReference type="Proteomes" id="UP000265663">
    <property type="component" value="Unassembled WGS sequence"/>
</dbReference>
<dbReference type="OrthoDB" id="3942886at2759"/>
<feature type="region of interest" description="Disordered" evidence="1">
    <location>
        <begin position="1"/>
        <end position="68"/>
    </location>
</feature>
<dbReference type="EMBL" id="KE747826">
    <property type="protein sequence ID" value="RMZ71098.1"/>
    <property type="molecule type" value="Genomic_DNA"/>
</dbReference>
<evidence type="ECO:0000313" key="3">
    <source>
        <dbReference type="Proteomes" id="UP000265663"/>
    </source>
</evidence>
<organism evidence="2 3">
    <name type="scientific">Pyrenophora seminiperda CCB06</name>
    <dbReference type="NCBI Taxonomy" id="1302712"/>
    <lineage>
        <taxon>Eukaryota</taxon>
        <taxon>Fungi</taxon>
        <taxon>Dikarya</taxon>
        <taxon>Ascomycota</taxon>
        <taxon>Pezizomycotina</taxon>
        <taxon>Dothideomycetes</taxon>
        <taxon>Pleosporomycetidae</taxon>
        <taxon>Pleosporales</taxon>
        <taxon>Pleosporineae</taxon>
        <taxon>Pleosporaceae</taxon>
        <taxon>Pyrenophora</taxon>
    </lineage>
</organism>
<feature type="compositionally biased region" description="Polar residues" evidence="1">
    <location>
        <begin position="1"/>
        <end position="14"/>
    </location>
</feature>
<reference evidence="2 3" key="1">
    <citation type="journal article" date="2014" name="PLoS ONE">
        <title>De novo Genome Assembly of the Fungal Plant Pathogen Pyrenophora semeniperda.</title>
        <authorList>
            <person name="Soliai M.M."/>
            <person name="Meyer S.E."/>
            <person name="Udall J.A."/>
            <person name="Elzinga D.E."/>
            <person name="Hermansen R.A."/>
            <person name="Bodily P.M."/>
            <person name="Hart A.A."/>
            <person name="Coleman C.E."/>
        </authorList>
    </citation>
    <scope>NUCLEOTIDE SEQUENCE [LARGE SCALE GENOMIC DNA]</scope>
    <source>
        <strain evidence="2 3">CCB06</strain>
        <tissue evidence="2">Mycelium</tissue>
    </source>
</reference>
<evidence type="ECO:0000313" key="2">
    <source>
        <dbReference type="EMBL" id="RMZ71098.1"/>
    </source>
</evidence>
<gene>
    <name evidence="2" type="ORF">GMOD_00005604</name>
</gene>
<sequence>MSNSIPNRSNSASNQDDKKSTNFHQRKDSYQDDLSTSPKLKQDEETNTTTTAAPSIKQEQPHYPPISSSLPIHPNAYLDSLKQETLYPAFTPIYPWISPPRPLPGPYDAPYYPLPLPTLQQTEQSFQAATEAQDPAIKSEGEEEEGEQLEAALYARHLLPPHSSIQEHETVLQGAVIASNKGWRRTQWTVLAR</sequence>